<feature type="region of interest" description="Disordered" evidence="3">
    <location>
        <begin position="1"/>
        <end position="59"/>
    </location>
</feature>
<dbReference type="GO" id="GO:0005634">
    <property type="term" value="C:nucleus"/>
    <property type="evidence" value="ECO:0007669"/>
    <property type="project" value="InterPro"/>
</dbReference>
<dbReference type="Proteomes" id="UP000053424">
    <property type="component" value="Unassembled WGS sequence"/>
</dbReference>
<dbReference type="EMBL" id="KN831796">
    <property type="protein sequence ID" value="KIM37670.1"/>
    <property type="molecule type" value="Genomic_DNA"/>
</dbReference>
<dbReference type="InterPro" id="IPR002164">
    <property type="entry name" value="NAP_family"/>
</dbReference>
<dbReference type="HOGENOM" id="CLU_038841_1_0_1"/>
<dbReference type="STRING" id="686832.A0A0C3BLV2"/>
<reference evidence="4 5" key="1">
    <citation type="submission" date="2014-04" db="EMBL/GenBank/DDBJ databases">
        <authorList>
            <consortium name="DOE Joint Genome Institute"/>
            <person name="Kuo A."/>
            <person name="Gay G."/>
            <person name="Dore J."/>
            <person name="Kohler A."/>
            <person name="Nagy L.G."/>
            <person name="Floudas D."/>
            <person name="Copeland A."/>
            <person name="Barry K.W."/>
            <person name="Cichocki N."/>
            <person name="Veneault-Fourrey C."/>
            <person name="LaButti K."/>
            <person name="Lindquist E.A."/>
            <person name="Lipzen A."/>
            <person name="Lundell T."/>
            <person name="Morin E."/>
            <person name="Murat C."/>
            <person name="Sun H."/>
            <person name="Tunlid A."/>
            <person name="Henrissat B."/>
            <person name="Grigoriev I.V."/>
            <person name="Hibbett D.S."/>
            <person name="Martin F."/>
            <person name="Nordberg H.P."/>
            <person name="Cantor M.N."/>
            <person name="Hua S.X."/>
        </authorList>
    </citation>
    <scope>NUCLEOTIDE SEQUENCE [LARGE SCALE GENOMIC DNA]</scope>
    <source>
        <strain evidence="5">h7</strain>
    </source>
</reference>
<dbReference type="Gene3D" id="3.30.1120.90">
    <property type="entry name" value="Nucleosome assembly protein"/>
    <property type="match status" value="1"/>
</dbReference>
<dbReference type="FunFam" id="3.30.1120.90:FF:000003">
    <property type="entry name" value="Nucleosome assembly protein"/>
    <property type="match status" value="1"/>
</dbReference>
<dbReference type="GO" id="GO:0006334">
    <property type="term" value="P:nucleosome assembly"/>
    <property type="evidence" value="ECO:0007669"/>
    <property type="project" value="InterPro"/>
</dbReference>
<gene>
    <name evidence="4" type="ORF">M413DRAFT_20288</name>
</gene>
<evidence type="ECO:0008006" key="6">
    <source>
        <dbReference type="Google" id="ProtNLM"/>
    </source>
</evidence>
<dbReference type="OrthoDB" id="27325at2759"/>
<evidence type="ECO:0000256" key="3">
    <source>
        <dbReference type="SAM" id="MobiDB-lite"/>
    </source>
</evidence>
<dbReference type="InterPro" id="IPR037231">
    <property type="entry name" value="NAP-like_sf"/>
</dbReference>
<feature type="region of interest" description="Disordered" evidence="3">
    <location>
        <begin position="373"/>
        <end position="438"/>
    </location>
</feature>
<comment type="similarity">
    <text evidence="1 2">Belongs to the nucleosome assembly protein (NAP) family.</text>
</comment>
<evidence type="ECO:0000313" key="4">
    <source>
        <dbReference type="EMBL" id="KIM37670.1"/>
    </source>
</evidence>
<reference evidence="5" key="2">
    <citation type="submission" date="2015-01" db="EMBL/GenBank/DDBJ databases">
        <title>Evolutionary Origins and Diversification of the Mycorrhizal Mutualists.</title>
        <authorList>
            <consortium name="DOE Joint Genome Institute"/>
            <consortium name="Mycorrhizal Genomics Consortium"/>
            <person name="Kohler A."/>
            <person name="Kuo A."/>
            <person name="Nagy L.G."/>
            <person name="Floudas D."/>
            <person name="Copeland A."/>
            <person name="Barry K.W."/>
            <person name="Cichocki N."/>
            <person name="Veneault-Fourrey C."/>
            <person name="LaButti K."/>
            <person name="Lindquist E.A."/>
            <person name="Lipzen A."/>
            <person name="Lundell T."/>
            <person name="Morin E."/>
            <person name="Murat C."/>
            <person name="Riley R."/>
            <person name="Ohm R."/>
            <person name="Sun H."/>
            <person name="Tunlid A."/>
            <person name="Henrissat B."/>
            <person name="Grigoriev I.V."/>
            <person name="Hibbett D.S."/>
            <person name="Martin F."/>
        </authorList>
    </citation>
    <scope>NUCLEOTIDE SEQUENCE [LARGE SCALE GENOMIC DNA]</scope>
    <source>
        <strain evidence="5">h7</strain>
    </source>
</reference>
<accession>A0A0C3BLV2</accession>
<dbReference type="SUPFAM" id="SSF143113">
    <property type="entry name" value="NAP-like"/>
    <property type="match status" value="1"/>
</dbReference>
<keyword evidence="5" id="KW-1185">Reference proteome</keyword>
<sequence length="438" mass="48875">MSSNVPISGGSNLTAPTPQNTPLTQAPIALGLSRPTVPDITEDNEGENSAADGSGGPSLAGLEQHMLGMVHGKLADLLGKSSGYIESLPVEVKLNVEALKGVQVKQNELQNKYKRECLELEKKYLELQKPLYERRNDIITGKAAATRDEIYAGEQASIKDDEDYTPLPKDVSPEPTGISEFWLTALRNHLGLSEIITDRDTLALKHLIDVRLEYLTEGVGVDTETLGKPGFKILFVFEPNEFFDNEILEKTYLYQEEVGYSGDFVYDRAIGTTIKWKEDKDLTKEFEIKKQRNKNTNRTRLVRKAKPTDSFFNFFSPPVPPTDEAIESGEIEDEDLAELEEKLEVDYQIGEDLKEKIIPRAIDYFTGKALEYEAMDDDEDDFDDLDDDDDEDDDEGAFDNDSESDNDVPVRRRGPPKGGRGGAPPTGANVNPEECKQQ</sequence>
<dbReference type="Gene3D" id="1.20.5.1500">
    <property type="match status" value="1"/>
</dbReference>
<dbReference type="AlphaFoldDB" id="A0A0C3BLV2"/>
<evidence type="ECO:0000313" key="5">
    <source>
        <dbReference type="Proteomes" id="UP000053424"/>
    </source>
</evidence>
<organism evidence="4 5">
    <name type="scientific">Hebeloma cylindrosporum</name>
    <dbReference type="NCBI Taxonomy" id="76867"/>
    <lineage>
        <taxon>Eukaryota</taxon>
        <taxon>Fungi</taxon>
        <taxon>Dikarya</taxon>
        <taxon>Basidiomycota</taxon>
        <taxon>Agaricomycotina</taxon>
        <taxon>Agaricomycetes</taxon>
        <taxon>Agaricomycetidae</taxon>
        <taxon>Agaricales</taxon>
        <taxon>Agaricineae</taxon>
        <taxon>Hymenogastraceae</taxon>
        <taxon>Hebeloma</taxon>
    </lineage>
</organism>
<protein>
    <recommendedName>
        <fullName evidence="6">Nucleosome assembly protein</fullName>
    </recommendedName>
</protein>
<dbReference type="PANTHER" id="PTHR11875">
    <property type="entry name" value="TESTIS-SPECIFIC Y-ENCODED PROTEIN"/>
    <property type="match status" value="1"/>
</dbReference>
<dbReference type="Pfam" id="PF00956">
    <property type="entry name" value="NAP"/>
    <property type="match status" value="1"/>
</dbReference>
<dbReference type="FunFam" id="1.20.5.1500:FF:000001">
    <property type="entry name" value="Nucleosome assembly protein 1-like 1"/>
    <property type="match status" value="1"/>
</dbReference>
<feature type="compositionally biased region" description="Acidic residues" evidence="3">
    <location>
        <begin position="373"/>
        <end position="406"/>
    </location>
</feature>
<evidence type="ECO:0000256" key="1">
    <source>
        <dbReference type="ARBA" id="ARBA00009947"/>
    </source>
</evidence>
<name>A0A0C3BLV2_HEBCY</name>
<feature type="compositionally biased region" description="Polar residues" evidence="3">
    <location>
        <begin position="1"/>
        <end position="24"/>
    </location>
</feature>
<proteinExistence type="inferred from homology"/>
<evidence type="ECO:0000256" key="2">
    <source>
        <dbReference type="RuleBase" id="RU003876"/>
    </source>
</evidence>